<reference evidence="1" key="5">
    <citation type="journal article" date="2021" name="G3 (Bethesda)">
        <title>Aegilops tauschii genome assembly Aet v5.0 features greater sequence contiguity and improved annotation.</title>
        <authorList>
            <person name="Wang L."/>
            <person name="Zhu T."/>
            <person name="Rodriguez J.C."/>
            <person name="Deal K.R."/>
            <person name="Dubcovsky J."/>
            <person name="McGuire P.E."/>
            <person name="Lux T."/>
            <person name="Spannagl M."/>
            <person name="Mayer K.F.X."/>
            <person name="Baldrich P."/>
            <person name="Meyers B.C."/>
            <person name="Huo N."/>
            <person name="Gu Y.Q."/>
            <person name="Zhou H."/>
            <person name="Devos K.M."/>
            <person name="Bennetzen J.L."/>
            <person name="Unver T."/>
            <person name="Budak H."/>
            <person name="Gulick P.J."/>
            <person name="Galiba G."/>
            <person name="Kalapos B."/>
            <person name="Nelson D.R."/>
            <person name="Li P."/>
            <person name="You F.M."/>
            <person name="Luo M.C."/>
            <person name="Dvorak J."/>
        </authorList>
    </citation>
    <scope>NUCLEOTIDE SEQUENCE [LARGE SCALE GENOMIC DNA]</scope>
    <source>
        <strain evidence="1">cv. AL8/78</strain>
    </source>
</reference>
<dbReference type="Proteomes" id="UP000015105">
    <property type="component" value="Chromosome 4D"/>
</dbReference>
<accession>A0A453J3B8</accession>
<organism evidence="1 2">
    <name type="scientific">Aegilops tauschii subsp. strangulata</name>
    <name type="common">Goatgrass</name>
    <dbReference type="NCBI Taxonomy" id="200361"/>
    <lineage>
        <taxon>Eukaryota</taxon>
        <taxon>Viridiplantae</taxon>
        <taxon>Streptophyta</taxon>
        <taxon>Embryophyta</taxon>
        <taxon>Tracheophyta</taxon>
        <taxon>Spermatophyta</taxon>
        <taxon>Magnoliopsida</taxon>
        <taxon>Liliopsida</taxon>
        <taxon>Poales</taxon>
        <taxon>Poaceae</taxon>
        <taxon>BOP clade</taxon>
        <taxon>Pooideae</taxon>
        <taxon>Triticodae</taxon>
        <taxon>Triticeae</taxon>
        <taxon>Triticinae</taxon>
        <taxon>Aegilops</taxon>
    </lineage>
</organism>
<protein>
    <submittedName>
        <fullName evidence="1">Uncharacterized protein</fullName>
    </submittedName>
</protein>
<proteinExistence type="predicted"/>
<reference evidence="1" key="4">
    <citation type="submission" date="2019-03" db="UniProtKB">
        <authorList>
            <consortium name="EnsemblPlants"/>
        </authorList>
    </citation>
    <scope>IDENTIFICATION</scope>
</reference>
<reference evidence="2" key="2">
    <citation type="journal article" date="2017" name="Nat. Plants">
        <title>The Aegilops tauschii genome reveals multiple impacts of transposons.</title>
        <authorList>
            <person name="Zhao G."/>
            <person name="Zou C."/>
            <person name="Li K."/>
            <person name="Wang K."/>
            <person name="Li T."/>
            <person name="Gao L."/>
            <person name="Zhang X."/>
            <person name="Wang H."/>
            <person name="Yang Z."/>
            <person name="Liu X."/>
            <person name="Jiang W."/>
            <person name="Mao L."/>
            <person name="Kong X."/>
            <person name="Jiao Y."/>
            <person name="Jia J."/>
        </authorList>
    </citation>
    <scope>NUCLEOTIDE SEQUENCE [LARGE SCALE GENOMIC DNA]</scope>
    <source>
        <strain evidence="2">cv. AL8/78</strain>
    </source>
</reference>
<evidence type="ECO:0000313" key="2">
    <source>
        <dbReference type="Proteomes" id="UP000015105"/>
    </source>
</evidence>
<sequence>ECVWQDTEEGSYQARDVQAVKCRPLSCSVLSSEMSIDSSLDPHHCTIIIFSFALRPNSTLSICN</sequence>
<name>A0A453J3B8_AEGTS</name>
<dbReference type="EnsemblPlants" id="AET4Gv20772800.5">
    <property type="protein sequence ID" value="AET4Gv20772800.5"/>
    <property type="gene ID" value="AET4Gv20772800"/>
</dbReference>
<reference evidence="2" key="1">
    <citation type="journal article" date="2014" name="Science">
        <title>Ancient hybridizations among the ancestral genomes of bread wheat.</title>
        <authorList>
            <consortium name="International Wheat Genome Sequencing Consortium,"/>
            <person name="Marcussen T."/>
            <person name="Sandve S.R."/>
            <person name="Heier L."/>
            <person name="Spannagl M."/>
            <person name="Pfeifer M."/>
            <person name="Jakobsen K.S."/>
            <person name="Wulff B.B."/>
            <person name="Steuernagel B."/>
            <person name="Mayer K.F."/>
            <person name="Olsen O.A."/>
        </authorList>
    </citation>
    <scope>NUCLEOTIDE SEQUENCE [LARGE SCALE GENOMIC DNA]</scope>
    <source>
        <strain evidence="2">cv. AL8/78</strain>
    </source>
</reference>
<keyword evidence="2" id="KW-1185">Reference proteome</keyword>
<dbReference type="Gramene" id="AET4Gv20772800.5">
    <property type="protein sequence ID" value="AET4Gv20772800.5"/>
    <property type="gene ID" value="AET4Gv20772800"/>
</dbReference>
<dbReference type="AlphaFoldDB" id="A0A453J3B8"/>
<reference evidence="1" key="3">
    <citation type="journal article" date="2017" name="Nature">
        <title>Genome sequence of the progenitor of the wheat D genome Aegilops tauschii.</title>
        <authorList>
            <person name="Luo M.C."/>
            <person name="Gu Y.Q."/>
            <person name="Puiu D."/>
            <person name="Wang H."/>
            <person name="Twardziok S.O."/>
            <person name="Deal K.R."/>
            <person name="Huo N."/>
            <person name="Zhu T."/>
            <person name="Wang L."/>
            <person name="Wang Y."/>
            <person name="McGuire P.E."/>
            <person name="Liu S."/>
            <person name="Long H."/>
            <person name="Ramasamy R.K."/>
            <person name="Rodriguez J.C."/>
            <person name="Van S.L."/>
            <person name="Yuan L."/>
            <person name="Wang Z."/>
            <person name="Xia Z."/>
            <person name="Xiao L."/>
            <person name="Anderson O.D."/>
            <person name="Ouyang S."/>
            <person name="Liang Y."/>
            <person name="Zimin A.V."/>
            <person name="Pertea G."/>
            <person name="Qi P."/>
            <person name="Bennetzen J.L."/>
            <person name="Dai X."/>
            <person name="Dawson M.W."/>
            <person name="Muller H.G."/>
            <person name="Kugler K."/>
            <person name="Rivarola-Duarte L."/>
            <person name="Spannagl M."/>
            <person name="Mayer K.F.X."/>
            <person name="Lu F.H."/>
            <person name="Bevan M.W."/>
            <person name="Leroy P."/>
            <person name="Li P."/>
            <person name="You F.M."/>
            <person name="Sun Q."/>
            <person name="Liu Z."/>
            <person name="Lyons E."/>
            <person name="Wicker T."/>
            <person name="Salzberg S.L."/>
            <person name="Devos K.M."/>
            <person name="Dvorak J."/>
        </authorList>
    </citation>
    <scope>NUCLEOTIDE SEQUENCE [LARGE SCALE GENOMIC DNA]</scope>
    <source>
        <strain evidence="1">cv. AL8/78</strain>
    </source>
</reference>
<evidence type="ECO:0000313" key="1">
    <source>
        <dbReference type="EnsemblPlants" id="AET4Gv20772800.5"/>
    </source>
</evidence>